<accession>A0AAD6HFT8</accession>
<evidence type="ECO:0000256" key="1">
    <source>
        <dbReference type="SAM" id="SignalP"/>
    </source>
</evidence>
<comment type="caution">
    <text evidence="2">The sequence shown here is derived from an EMBL/GenBank/DDBJ whole genome shotgun (WGS) entry which is preliminary data.</text>
</comment>
<dbReference type="EMBL" id="JAQJAN010000013">
    <property type="protein sequence ID" value="KAJ5712526.1"/>
    <property type="molecule type" value="Genomic_DNA"/>
</dbReference>
<name>A0AAD6HFT8_9EURO</name>
<dbReference type="Pfam" id="PF13668">
    <property type="entry name" value="Ferritin_2"/>
    <property type="match status" value="1"/>
</dbReference>
<evidence type="ECO:0000313" key="2">
    <source>
        <dbReference type="EMBL" id="KAJ5712526.1"/>
    </source>
</evidence>
<dbReference type="AlphaFoldDB" id="A0AAD6HFT8"/>
<keyword evidence="1" id="KW-0732">Signal</keyword>
<keyword evidence="3" id="KW-1185">Reference proteome</keyword>
<organism evidence="2 3">
    <name type="scientific">Penicillium malachiteum</name>
    <dbReference type="NCBI Taxonomy" id="1324776"/>
    <lineage>
        <taxon>Eukaryota</taxon>
        <taxon>Fungi</taxon>
        <taxon>Dikarya</taxon>
        <taxon>Ascomycota</taxon>
        <taxon>Pezizomycotina</taxon>
        <taxon>Eurotiomycetes</taxon>
        <taxon>Eurotiomycetidae</taxon>
        <taxon>Eurotiales</taxon>
        <taxon>Aspergillaceae</taxon>
        <taxon>Penicillium</taxon>
    </lineage>
</organism>
<gene>
    <name evidence="2" type="ORF">N7493_008994</name>
</gene>
<feature type="signal peptide" evidence="1">
    <location>
        <begin position="1"/>
        <end position="18"/>
    </location>
</feature>
<proteinExistence type="predicted"/>
<evidence type="ECO:0000313" key="3">
    <source>
        <dbReference type="Proteomes" id="UP001215712"/>
    </source>
</evidence>
<feature type="chain" id="PRO_5042045802" evidence="1">
    <location>
        <begin position="19"/>
        <end position="355"/>
    </location>
</feature>
<sequence>MHFSTLLAASSAILPALAAPARQVSLKDAASAVPGESSLFTTYQGRHTPLASNWTRVINATGTGEPGPDDLLFQNLLSAEWIIYSFYQKGVELFTPEDFTKLGYKNTTYQSIVNIRDNEAGHIRIFQDQISDNSLKPGPCTYDYDLNNSAADFLALQVYIEVSSQAFLTGLQLEAKKDKSKGALMAIGQVETRHNVWSLIDNYRVSPFAGPADTTYPYANQILELTRSFIVECPAANPVYPNPRQGLPQIAIWSNGTTATPGSVIQPIFYDGQPEFLSNTTYYAVFYHGVNTVSVEYDYNLGEVTIPEHFDVNAGIIIMNIAKEKDAPTAESVVAGPLILLQQPHVLTLETPDVV</sequence>
<reference evidence="2" key="1">
    <citation type="journal article" date="2023" name="IMA Fungus">
        <title>Comparative genomic study of the Penicillium genus elucidates a diverse pangenome and 15 lateral gene transfer events.</title>
        <authorList>
            <person name="Petersen C."/>
            <person name="Sorensen T."/>
            <person name="Nielsen M.R."/>
            <person name="Sondergaard T.E."/>
            <person name="Sorensen J.L."/>
            <person name="Fitzpatrick D.A."/>
            <person name="Frisvad J.C."/>
            <person name="Nielsen K.L."/>
        </authorList>
    </citation>
    <scope>NUCLEOTIDE SEQUENCE</scope>
    <source>
        <strain evidence="2">IBT 17514</strain>
    </source>
</reference>
<protein>
    <submittedName>
        <fullName evidence="2">Uncharacterized protein</fullName>
    </submittedName>
</protein>
<reference evidence="2" key="2">
    <citation type="submission" date="2023-01" db="EMBL/GenBank/DDBJ databases">
        <authorList>
            <person name="Petersen C."/>
        </authorList>
    </citation>
    <scope>NUCLEOTIDE SEQUENCE</scope>
    <source>
        <strain evidence="2">IBT 17514</strain>
    </source>
</reference>
<dbReference type="Proteomes" id="UP001215712">
    <property type="component" value="Unassembled WGS sequence"/>
</dbReference>